<dbReference type="AlphaFoldDB" id="A0A7X6RSV7"/>
<dbReference type="Pfam" id="PF20060">
    <property type="entry name" value="DUF6459"/>
    <property type="match status" value="1"/>
</dbReference>
<evidence type="ECO:0000313" key="3">
    <source>
        <dbReference type="Proteomes" id="UP000553209"/>
    </source>
</evidence>
<feature type="region of interest" description="Disordered" evidence="1">
    <location>
        <begin position="1"/>
        <end position="23"/>
    </location>
</feature>
<reference evidence="2 3" key="1">
    <citation type="submission" date="2020-04" db="EMBL/GenBank/DDBJ databases">
        <title>MicrobeNet Type strains.</title>
        <authorList>
            <person name="Nicholson A.C."/>
        </authorList>
    </citation>
    <scope>NUCLEOTIDE SEQUENCE [LARGE SCALE GENOMIC DNA]</scope>
    <source>
        <strain evidence="2 3">ATCC 23612</strain>
    </source>
</reference>
<proteinExistence type="predicted"/>
<sequence>MSYTPHRHPCPRPMCAHGEPAYHRPVRTPSRTPLPPRHAPVRRCGSPLLAGHRTPGPVHLLAQRMAEVLVGRRAPEALRDQVTVPVREELRRLRGTVSCELAPRLTQVYHQPVDADGVEANAVIRCDRRSRVFAFRARREEDGRWVCTRLETDGAVRRRGGMPVEPTG</sequence>
<dbReference type="InterPro" id="IPR045596">
    <property type="entry name" value="DUF6459"/>
</dbReference>
<comment type="caution">
    <text evidence="2">The sequence shown here is derived from an EMBL/GenBank/DDBJ whole genome shotgun (WGS) entry which is preliminary data.</text>
</comment>
<name>A0A7X6RSV7_9ACTN</name>
<dbReference type="EMBL" id="JAAXPG010000036">
    <property type="protein sequence ID" value="NKZ01380.1"/>
    <property type="molecule type" value="Genomic_DNA"/>
</dbReference>
<dbReference type="Proteomes" id="UP000553209">
    <property type="component" value="Unassembled WGS sequence"/>
</dbReference>
<evidence type="ECO:0000313" key="2">
    <source>
        <dbReference type="EMBL" id="NKZ01380.1"/>
    </source>
</evidence>
<evidence type="ECO:0000256" key="1">
    <source>
        <dbReference type="SAM" id="MobiDB-lite"/>
    </source>
</evidence>
<organism evidence="2 3">
    <name type="scientific">Nocardiopsis alborubida</name>
    <dbReference type="NCBI Taxonomy" id="146802"/>
    <lineage>
        <taxon>Bacteria</taxon>
        <taxon>Bacillati</taxon>
        <taxon>Actinomycetota</taxon>
        <taxon>Actinomycetes</taxon>
        <taxon>Streptosporangiales</taxon>
        <taxon>Nocardiopsidaceae</taxon>
        <taxon>Nocardiopsis</taxon>
    </lineage>
</organism>
<accession>A0A7X6RSV7</accession>
<feature type="compositionally biased region" description="Basic residues" evidence="1">
    <location>
        <begin position="1"/>
        <end position="10"/>
    </location>
</feature>
<protein>
    <submittedName>
        <fullName evidence="2">Uncharacterized protein</fullName>
    </submittedName>
</protein>
<gene>
    <name evidence="2" type="ORF">HGB44_27445</name>
</gene>
<keyword evidence="3" id="KW-1185">Reference proteome</keyword>
<dbReference type="RefSeq" id="WP_061083530.1">
    <property type="nucleotide sequence ID" value="NZ_JAAXPG010000036.1"/>
</dbReference>